<keyword evidence="3" id="KW-1185">Reference proteome</keyword>
<feature type="compositionally biased region" description="Polar residues" evidence="1">
    <location>
        <begin position="1"/>
        <end position="19"/>
    </location>
</feature>
<evidence type="ECO:0000256" key="1">
    <source>
        <dbReference type="SAM" id="MobiDB-lite"/>
    </source>
</evidence>
<dbReference type="AlphaFoldDB" id="A0A8T3B0P7"/>
<dbReference type="EMBL" id="JAGYWB010000012">
    <property type="protein sequence ID" value="KAI0501738.1"/>
    <property type="molecule type" value="Genomic_DNA"/>
</dbReference>
<feature type="region of interest" description="Disordered" evidence="1">
    <location>
        <begin position="1"/>
        <end position="57"/>
    </location>
</feature>
<reference evidence="2" key="1">
    <citation type="journal article" date="2022" name="Front. Genet.">
        <title>Chromosome-Scale Assembly of the Dendrobium nobile Genome Provides Insights Into the Molecular Mechanism of the Biosynthesis of the Medicinal Active Ingredient of Dendrobium.</title>
        <authorList>
            <person name="Xu Q."/>
            <person name="Niu S.-C."/>
            <person name="Li K.-L."/>
            <person name="Zheng P.-J."/>
            <person name="Zhang X.-J."/>
            <person name="Jia Y."/>
            <person name="Liu Y."/>
            <person name="Niu Y.-X."/>
            <person name="Yu L.-H."/>
            <person name="Chen D.-F."/>
            <person name="Zhang G.-Q."/>
        </authorList>
    </citation>
    <scope>NUCLEOTIDE SEQUENCE</scope>
    <source>
        <tissue evidence="2">Leaf</tissue>
    </source>
</reference>
<protein>
    <submittedName>
        <fullName evidence="2">Uncharacterized protein</fullName>
    </submittedName>
</protein>
<evidence type="ECO:0000313" key="2">
    <source>
        <dbReference type="EMBL" id="KAI0501738.1"/>
    </source>
</evidence>
<accession>A0A8T3B0P7</accession>
<dbReference type="Proteomes" id="UP000829196">
    <property type="component" value="Unassembled WGS sequence"/>
</dbReference>
<name>A0A8T3B0P7_DENNO</name>
<organism evidence="2 3">
    <name type="scientific">Dendrobium nobile</name>
    <name type="common">Orchid</name>
    <dbReference type="NCBI Taxonomy" id="94219"/>
    <lineage>
        <taxon>Eukaryota</taxon>
        <taxon>Viridiplantae</taxon>
        <taxon>Streptophyta</taxon>
        <taxon>Embryophyta</taxon>
        <taxon>Tracheophyta</taxon>
        <taxon>Spermatophyta</taxon>
        <taxon>Magnoliopsida</taxon>
        <taxon>Liliopsida</taxon>
        <taxon>Asparagales</taxon>
        <taxon>Orchidaceae</taxon>
        <taxon>Epidendroideae</taxon>
        <taxon>Malaxideae</taxon>
        <taxon>Dendrobiinae</taxon>
        <taxon>Dendrobium</taxon>
    </lineage>
</organism>
<sequence>MSQPNIVSISSETSNNEKNASAKFVRLSGPRCPRPSMKPGIRSSRYAADPAARRDSTAAMVTVAARLADGKEDR</sequence>
<proteinExistence type="predicted"/>
<gene>
    <name evidence="2" type="ORF">KFK09_016683</name>
</gene>
<evidence type="ECO:0000313" key="3">
    <source>
        <dbReference type="Proteomes" id="UP000829196"/>
    </source>
</evidence>
<comment type="caution">
    <text evidence="2">The sequence shown here is derived from an EMBL/GenBank/DDBJ whole genome shotgun (WGS) entry which is preliminary data.</text>
</comment>